<sequence length="173" mass="18634">MLFYAFWTLVLSTLPVIRACTPSFKDGIQFQLVDENRKAITTDGKANSPPLKLQIAGGTFAPEGGFILVNTNRGANSATLLQLSNDEKSVSFQTLPNGPVRDKKQAWFISCDSCSEDPAGTKSGCLFNSMQNTRLCLQTAGTGSTPNAFTVVNCRDDSAGVAKQPQRYSITTN</sequence>
<evidence type="ECO:0000313" key="3">
    <source>
        <dbReference type="Proteomes" id="UP000054988"/>
    </source>
</evidence>
<reference evidence="2 3" key="1">
    <citation type="submission" date="2015-12" db="EMBL/GenBank/DDBJ databases">
        <title>Draft genome sequence of Moniliophthora roreri, the causal agent of frosty pod rot of cacao.</title>
        <authorList>
            <person name="Aime M.C."/>
            <person name="Diaz-Valderrama J.R."/>
            <person name="Kijpornyongpan T."/>
            <person name="Phillips-Mora W."/>
        </authorList>
    </citation>
    <scope>NUCLEOTIDE SEQUENCE [LARGE SCALE GENOMIC DNA]</scope>
    <source>
        <strain evidence="2 3">MCA 2952</strain>
    </source>
</reference>
<comment type="caution">
    <text evidence="2">The sequence shown here is derived from an EMBL/GenBank/DDBJ whole genome shotgun (WGS) entry which is preliminary data.</text>
</comment>
<dbReference type="Proteomes" id="UP000054988">
    <property type="component" value="Unassembled WGS sequence"/>
</dbReference>
<feature type="signal peptide" evidence="1">
    <location>
        <begin position="1"/>
        <end position="19"/>
    </location>
</feature>
<feature type="chain" id="PRO_5006901891" evidence="1">
    <location>
        <begin position="20"/>
        <end position="173"/>
    </location>
</feature>
<evidence type="ECO:0000256" key="1">
    <source>
        <dbReference type="SAM" id="SignalP"/>
    </source>
</evidence>
<organism evidence="2 3">
    <name type="scientific">Moniliophthora roreri</name>
    <name type="common">Frosty pod rot fungus</name>
    <name type="synonym">Monilia roreri</name>
    <dbReference type="NCBI Taxonomy" id="221103"/>
    <lineage>
        <taxon>Eukaryota</taxon>
        <taxon>Fungi</taxon>
        <taxon>Dikarya</taxon>
        <taxon>Basidiomycota</taxon>
        <taxon>Agaricomycotina</taxon>
        <taxon>Agaricomycetes</taxon>
        <taxon>Agaricomycetidae</taxon>
        <taxon>Agaricales</taxon>
        <taxon>Marasmiineae</taxon>
        <taxon>Marasmiaceae</taxon>
        <taxon>Moniliophthora</taxon>
    </lineage>
</organism>
<gene>
    <name evidence="2" type="ORF">WG66_9500</name>
</gene>
<evidence type="ECO:0000313" key="2">
    <source>
        <dbReference type="EMBL" id="KTB37938.1"/>
    </source>
</evidence>
<accession>A0A0W0FNY6</accession>
<protein>
    <submittedName>
        <fullName evidence="2">Uncharacterized protein</fullName>
    </submittedName>
</protein>
<dbReference type="EMBL" id="LATX01001800">
    <property type="protein sequence ID" value="KTB37938.1"/>
    <property type="molecule type" value="Genomic_DNA"/>
</dbReference>
<name>A0A0W0FNY6_MONRR</name>
<proteinExistence type="predicted"/>
<keyword evidence="1" id="KW-0732">Signal</keyword>
<dbReference type="AlphaFoldDB" id="A0A0W0FNY6"/>